<feature type="transmembrane region" description="Helical" evidence="7">
    <location>
        <begin position="132"/>
        <end position="154"/>
    </location>
</feature>
<feature type="domain" description="Major facilitator superfamily (MFS) profile" evidence="8">
    <location>
        <begin position="8"/>
        <end position="395"/>
    </location>
</feature>
<dbReference type="AlphaFoldDB" id="A0AAU9CYX9"/>
<dbReference type="InterPro" id="IPR011701">
    <property type="entry name" value="MFS"/>
</dbReference>
<dbReference type="Proteomes" id="UP001321804">
    <property type="component" value="Chromosome"/>
</dbReference>
<reference evidence="9 10" key="1">
    <citation type="journal article" date="2023" name="Microbiol. Spectr.">
        <title>Symbiosis of Carpenter Bees with Uncharacterized Lactic Acid Bacteria Showing NAD Auxotrophy.</title>
        <authorList>
            <person name="Kawasaki S."/>
            <person name="Ozawa K."/>
            <person name="Mori T."/>
            <person name="Yamamoto A."/>
            <person name="Ito M."/>
            <person name="Ohkuma M."/>
            <person name="Sakamoto M."/>
            <person name="Matsutani M."/>
        </authorList>
    </citation>
    <scope>NUCLEOTIDE SEQUENCE [LARGE SCALE GENOMIC DNA]</scope>
    <source>
        <strain evidence="9 10">KimC2</strain>
    </source>
</reference>
<evidence type="ECO:0000256" key="6">
    <source>
        <dbReference type="ARBA" id="ARBA00023136"/>
    </source>
</evidence>
<organism evidence="9 10">
    <name type="scientific">Xylocopilactobacillus apis</name>
    <dbReference type="NCBI Taxonomy" id="2932183"/>
    <lineage>
        <taxon>Bacteria</taxon>
        <taxon>Bacillati</taxon>
        <taxon>Bacillota</taxon>
        <taxon>Bacilli</taxon>
        <taxon>Lactobacillales</taxon>
        <taxon>Lactobacillaceae</taxon>
        <taxon>Xylocopilactobacillus</taxon>
    </lineage>
</organism>
<comment type="subcellular location">
    <subcellularLocation>
        <location evidence="1">Cell membrane</location>
        <topology evidence="1">Multi-pass membrane protein</topology>
    </subcellularLocation>
</comment>
<dbReference type="GO" id="GO:0022857">
    <property type="term" value="F:transmembrane transporter activity"/>
    <property type="evidence" value="ECO:0007669"/>
    <property type="project" value="InterPro"/>
</dbReference>
<dbReference type="KEGG" id="xak:KIMC2_11810"/>
<dbReference type="Gene3D" id="1.20.1250.20">
    <property type="entry name" value="MFS general substrate transporter like domains"/>
    <property type="match status" value="1"/>
</dbReference>
<dbReference type="InterPro" id="IPR020846">
    <property type="entry name" value="MFS_dom"/>
</dbReference>
<keyword evidence="3" id="KW-1003">Cell membrane</keyword>
<evidence type="ECO:0000313" key="9">
    <source>
        <dbReference type="EMBL" id="BDR56619.1"/>
    </source>
</evidence>
<keyword evidence="10" id="KW-1185">Reference proteome</keyword>
<keyword evidence="6 7" id="KW-0472">Membrane</keyword>
<dbReference type="InterPro" id="IPR036259">
    <property type="entry name" value="MFS_trans_sf"/>
</dbReference>
<feature type="transmembrane region" description="Helical" evidence="7">
    <location>
        <begin position="280"/>
        <end position="298"/>
    </location>
</feature>
<dbReference type="RefSeq" id="WP_317694920.1">
    <property type="nucleotide sequence ID" value="NZ_AP026801.1"/>
</dbReference>
<feature type="transmembrane region" description="Helical" evidence="7">
    <location>
        <begin position="241"/>
        <end position="259"/>
    </location>
</feature>
<keyword evidence="2" id="KW-0813">Transport</keyword>
<evidence type="ECO:0000256" key="1">
    <source>
        <dbReference type="ARBA" id="ARBA00004651"/>
    </source>
</evidence>
<dbReference type="SUPFAM" id="SSF103473">
    <property type="entry name" value="MFS general substrate transporter"/>
    <property type="match status" value="1"/>
</dbReference>
<dbReference type="CDD" id="cd17324">
    <property type="entry name" value="MFS_NepI_like"/>
    <property type="match status" value="1"/>
</dbReference>
<name>A0AAU9CYX9_9LACO</name>
<feature type="transmembrane region" description="Helical" evidence="7">
    <location>
        <begin position="12"/>
        <end position="33"/>
    </location>
</feature>
<dbReference type="PANTHER" id="PTHR43124:SF10">
    <property type="entry name" value="PURINE EFFLUX PUMP PBUE"/>
    <property type="match status" value="1"/>
</dbReference>
<keyword evidence="5 7" id="KW-1133">Transmembrane helix</keyword>
<protein>
    <submittedName>
        <fullName evidence="9">MFS-type transporter YbcL</fullName>
    </submittedName>
</protein>
<evidence type="ECO:0000256" key="7">
    <source>
        <dbReference type="SAM" id="Phobius"/>
    </source>
</evidence>
<evidence type="ECO:0000256" key="3">
    <source>
        <dbReference type="ARBA" id="ARBA00022475"/>
    </source>
</evidence>
<feature type="transmembrane region" description="Helical" evidence="7">
    <location>
        <begin position="103"/>
        <end position="123"/>
    </location>
</feature>
<evidence type="ECO:0000313" key="10">
    <source>
        <dbReference type="Proteomes" id="UP001321804"/>
    </source>
</evidence>
<dbReference type="GO" id="GO:0005886">
    <property type="term" value="C:plasma membrane"/>
    <property type="evidence" value="ECO:0007669"/>
    <property type="project" value="UniProtKB-SubCell"/>
</dbReference>
<feature type="transmembrane region" description="Helical" evidence="7">
    <location>
        <begin position="39"/>
        <end position="62"/>
    </location>
</feature>
<evidence type="ECO:0000256" key="5">
    <source>
        <dbReference type="ARBA" id="ARBA00022989"/>
    </source>
</evidence>
<dbReference type="InterPro" id="IPR050189">
    <property type="entry name" value="MFS_Efflux_Transporters"/>
</dbReference>
<feature type="transmembrane region" description="Helical" evidence="7">
    <location>
        <begin position="338"/>
        <end position="363"/>
    </location>
</feature>
<dbReference type="EMBL" id="AP026801">
    <property type="protein sequence ID" value="BDR56619.1"/>
    <property type="molecule type" value="Genomic_DNA"/>
</dbReference>
<feature type="transmembrane region" description="Helical" evidence="7">
    <location>
        <begin position="74"/>
        <end position="97"/>
    </location>
</feature>
<keyword evidence="4 7" id="KW-0812">Transmembrane</keyword>
<dbReference type="PANTHER" id="PTHR43124">
    <property type="entry name" value="PURINE EFFLUX PUMP PBUE"/>
    <property type="match status" value="1"/>
</dbReference>
<evidence type="ECO:0000256" key="2">
    <source>
        <dbReference type="ARBA" id="ARBA00022448"/>
    </source>
</evidence>
<feature type="transmembrane region" description="Helical" evidence="7">
    <location>
        <begin position="304"/>
        <end position="326"/>
    </location>
</feature>
<gene>
    <name evidence="9" type="primary">ybcL</name>
    <name evidence="9" type="ORF">KIMC2_11810</name>
</gene>
<evidence type="ECO:0000256" key="4">
    <source>
        <dbReference type="ARBA" id="ARBA00022692"/>
    </source>
</evidence>
<dbReference type="Pfam" id="PF07690">
    <property type="entry name" value="MFS_1"/>
    <property type="match status" value="1"/>
</dbReference>
<evidence type="ECO:0000259" key="8">
    <source>
        <dbReference type="PROSITE" id="PS50850"/>
    </source>
</evidence>
<feature type="transmembrane region" description="Helical" evidence="7">
    <location>
        <begin position="160"/>
        <end position="182"/>
    </location>
</feature>
<feature type="transmembrane region" description="Helical" evidence="7">
    <location>
        <begin position="214"/>
        <end position="235"/>
    </location>
</feature>
<proteinExistence type="predicted"/>
<sequence length="400" mass="43975">MKTNFKIQSVILVLLSFVLGWSEFIVVGVLVDIADELKISISAVGLLITIFSVFYALGTPVITSFINRNNLYRYLIGLMIALVFGNVLAATAVNYWVLLISRIITAIVSGTLISVNLTIANVIAPFNKKGKLIAWIFSGFSIASILGVPLSTLISSSFDWHISFWFITVVTIVTLILLYNFLPHDYSDNNSSDKHGSKKSFLKDEITLLKDPRILIGSLIPLFNWAGIYVFYTYLRPILSNWMHFSTGLVTIIFLFDGLMSIASNQLGGPLAERDWMKILPFYYVLEIIIMGLFPVTLNNHLSGLISIFAMSLIASLINSPIQIYLLNVAETSYPEAIVFASSLNSIFGSLGVAVGSAVGGVVVNSFSLPYTGVAGAVFFLITLILTVWLKKINAKENVN</sequence>
<feature type="transmembrane region" description="Helical" evidence="7">
    <location>
        <begin position="369"/>
        <end position="390"/>
    </location>
</feature>
<dbReference type="PROSITE" id="PS50850">
    <property type="entry name" value="MFS"/>
    <property type="match status" value="1"/>
</dbReference>
<accession>A0AAU9CYX9</accession>